<proteinExistence type="predicted"/>
<dbReference type="OrthoDB" id="1730528at2759"/>
<sequence>MARQFETDMEDIKGFVEENEDFVDNEDEKDQAKDSFVSDVKGDYSRELDIEMGSRVPNSDLGLDSFNKQIQDFEKQVDKLAGLLVKLKDGEPDVEAEEELLDHWHMQQPLIL</sequence>
<reference evidence="1" key="1">
    <citation type="submission" date="2020-07" db="EMBL/GenBank/DDBJ databases">
        <title>Ethylene signaling mediates host invasion by parasitic plants.</title>
        <authorList>
            <person name="Yoshida S."/>
        </authorList>
    </citation>
    <scope>NUCLEOTIDE SEQUENCE</scope>
    <source>
        <strain evidence="1">Okayama</strain>
    </source>
</reference>
<evidence type="ECO:0000313" key="2">
    <source>
        <dbReference type="Proteomes" id="UP000653305"/>
    </source>
</evidence>
<keyword evidence="2" id="KW-1185">Reference proteome</keyword>
<protein>
    <submittedName>
        <fullName evidence="1">Uncharacterized protein</fullName>
    </submittedName>
</protein>
<dbReference type="Proteomes" id="UP000653305">
    <property type="component" value="Unassembled WGS sequence"/>
</dbReference>
<organism evidence="1 2">
    <name type="scientific">Phtheirospermum japonicum</name>
    <dbReference type="NCBI Taxonomy" id="374723"/>
    <lineage>
        <taxon>Eukaryota</taxon>
        <taxon>Viridiplantae</taxon>
        <taxon>Streptophyta</taxon>
        <taxon>Embryophyta</taxon>
        <taxon>Tracheophyta</taxon>
        <taxon>Spermatophyta</taxon>
        <taxon>Magnoliopsida</taxon>
        <taxon>eudicotyledons</taxon>
        <taxon>Gunneridae</taxon>
        <taxon>Pentapetalae</taxon>
        <taxon>asterids</taxon>
        <taxon>lamiids</taxon>
        <taxon>Lamiales</taxon>
        <taxon>Orobanchaceae</taxon>
        <taxon>Orobanchaceae incertae sedis</taxon>
        <taxon>Phtheirospermum</taxon>
    </lineage>
</organism>
<dbReference type="AlphaFoldDB" id="A0A830BS15"/>
<gene>
    <name evidence="1" type="ORF">PHJA_000868100</name>
</gene>
<evidence type="ECO:0000313" key="1">
    <source>
        <dbReference type="EMBL" id="GFP87244.1"/>
    </source>
</evidence>
<name>A0A830BS15_9LAMI</name>
<dbReference type="EMBL" id="BMAC01000140">
    <property type="protein sequence ID" value="GFP87244.1"/>
    <property type="molecule type" value="Genomic_DNA"/>
</dbReference>
<accession>A0A830BS15</accession>
<comment type="caution">
    <text evidence="1">The sequence shown here is derived from an EMBL/GenBank/DDBJ whole genome shotgun (WGS) entry which is preliminary data.</text>
</comment>